<protein>
    <submittedName>
        <fullName evidence="1">Uncharacterized protein</fullName>
    </submittedName>
</protein>
<proteinExistence type="predicted"/>
<name>A0AAD3Y7E3_9TREE</name>
<dbReference type="AlphaFoldDB" id="A0AAD3Y7E3"/>
<dbReference type="Proteomes" id="UP001222932">
    <property type="component" value="Unassembled WGS sequence"/>
</dbReference>
<organism evidence="1 2">
    <name type="scientific">Cutaneotrichosporon spelunceum</name>
    <dbReference type="NCBI Taxonomy" id="1672016"/>
    <lineage>
        <taxon>Eukaryota</taxon>
        <taxon>Fungi</taxon>
        <taxon>Dikarya</taxon>
        <taxon>Basidiomycota</taxon>
        <taxon>Agaricomycotina</taxon>
        <taxon>Tremellomycetes</taxon>
        <taxon>Trichosporonales</taxon>
        <taxon>Trichosporonaceae</taxon>
        <taxon>Cutaneotrichosporon</taxon>
    </lineage>
</organism>
<sequence length="152" mass="17744">MFQSYHSPWPLGHTPLEREKVLLGYQYDLERDLGELQACNVFPVERYLDILDQMMRFIPHLNEIEHPLLLFLSLVQEFIGRTKARISMWGMALSPDEVHCITYYANQWLQRRGGALDMGPPEAKLVLYSLRELESYNEQALAIRMGSRECAI</sequence>
<evidence type="ECO:0000313" key="1">
    <source>
        <dbReference type="EMBL" id="GMK53436.1"/>
    </source>
</evidence>
<dbReference type="EMBL" id="BTCM01000001">
    <property type="protein sequence ID" value="GMK53436.1"/>
    <property type="molecule type" value="Genomic_DNA"/>
</dbReference>
<keyword evidence="2" id="KW-1185">Reference proteome</keyword>
<reference evidence="1" key="1">
    <citation type="journal article" date="2023" name="BMC Genomics">
        <title>Chromosome-level genome assemblies of Cutaneotrichosporon spp. (Trichosporonales, Basidiomycota) reveal imbalanced evolution between nucleotide sequences and chromosome synteny.</title>
        <authorList>
            <person name="Kobayashi Y."/>
            <person name="Kayamori A."/>
            <person name="Aoki K."/>
            <person name="Shiwa Y."/>
            <person name="Matsutani M."/>
            <person name="Fujita N."/>
            <person name="Sugita T."/>
            <person name="Iwasaki W."/>
            <person name="Tanaka N."/>
            <person name="Takashima M."/>
        </authorList>
    </citation>
    <scope>NUCLEOTIDE SEQUENCE</scope>
    <source>
        <strain evidence="1">HIS016</strain>
    </source>
</reference>
<evidence type="ECO:0000313" key="2">
    <source>
        <dbReference type="Proteomes" id="UP001222932"/>
    </source>
</evidence>
<accession>A0AAD3Y7E3</accession>
<comment type="caution">
    <text evidence="1">The sequence shown here is derived from an EMBL/GenBank/DDBJ whole genome shotgun (WGS) entry which is preliminary data.</text>
</comment>
<gene>
    <name evidence="1" type="ORF">CspeluHIS016_0100220</name>
</gene>
<reference evidence="1" key="2">
    <citation type="submission" date="2023-06" db="EMBL/GenBank/DDBJ databases">
        <authorList>
            <person name="Kobayashi Y."/>
            <person name="Kayamori A."/>
            <person name="Aoki K."/>
            <person name="Shiwa Y."/>
            <person name="Fujita N."/>
            <person name="Sugita T."/>
            <person name="Iwasaki W."/>
            <person name="Tanaka N."/>
            <person name="Takashima M."/>
        </authorList>
    </citation>
    <scope>NUCLEOTIDE SEQUENCE</scope>
    <source>
        <strain evidence="1">HIS016</strain>
    </source>
</reference>